<dbReference type="EMBL" id="JAUSVF010000001">
    <property type="protein sequence ID" value="MDQ0319921.1"/>
    <property type="molecule type" value="Genomic_DNA"/>
</dbReference>
<accession>A0ABU0BNT7</accession>
<name>A0ABU0BNT7_9HYPH</name>
<evidence type="ECO:0000313" key="2">
    <source>
        <dbReference type="EMBL" id="MDQ0319921.1"/>
    </source>
</evidence>
<protein>
    <submittedName>
        <fullName evidence="2">Uncharacterized protein</fullName>
    </submittedName>
</protein>
<keyword evidence="1" id="KW-0732">Signal</keyword>
<sequence length="173" mass="18944">MRRAYFLAALAFTSLTGLARGAEEVLPAANIIFVTSTGYWEESGDPLNVLDLTGEAEKKQNPPSTQQAEPDTQRGYYKLIAVRQPEGNAHIYLQQIASSADGPKIISSAELEEFSAMKAYVTDIRPETSDGISRQPGLFATVYLKTDPAATESETWTVLIDDIGDIKVERETN</sequence>
<dbReference type="Proteomes" id="UP001230207">
    <property type="component" value="Unassembled WGS sequence"/>
</dbReference>
<organism evidence="2 3">
    <name type="scientific">Pararhizobium capsulatum DSM 1112</name>
    <dbReference type="NCBI Taxonomy" id="1121113"/>
    <lineage>
        <taxon>Bacteria</taxon>
        <taxon>Pseudomonadati</taxon>
        <taxon>Pseudomonadota</taxon>
        <taxon>Alphaproteobacteria</taxon>
        <taxon>Hyphomicrobiales</taxon>
        <taxon>Rhizobiaceae</taxon>
        <taxon>Rhizobium/Agrobacterium group</taxon>
        <taxon>Pararhizobium</taxon>
    </lineage>
</organism>
<proteinExistence type="predicted"/>
<gene>
    <name evidence="2" type="ORF">QO002_002059</name>
</gene>
<feature type="chain" id="PRO_5045919691" evidence="1">
    <location>
        <begin position="20"/>
        <end position="173"/>
    </location>
</feature>
<evidence type="ECO:0000256" key="1">
    <source>
        <dbReference type="SAM" id="SignalP"/>
    </source>
</evidence>
<reference evidence="2 3" key="1">
    <citation type="submission" date="2023-07" db="EMBL/GenBank/DDBJ databases">
        <title>Genomic Encyclopedia of Type Strains, Phase IV (KMG-IV): sequencing the most valuable type-strain genomes for metagenomic binning, comparative biology and taxonomic classification.</title>
        <authorList>
            <person name="Goeker M."/>
        </authorList>
    </citation>
    <scope>NUCLEOTIDE SEQUENCE [LARGE SCALE GENOMIC DNA]</scope>
    <source>
        <strain evidence="2 3">DSM 1112</strain>
    </source>
</reference>
<evidence type="ECO:0000313" key="3">
    <source>
        <dbReference type="Proteomes" id="UP001230207"/>
    </source>
</evidence>
<comment type="caution">
    <text evidence="2">The sequence shown here is derived from an EMBL/GenBank/DDBJ whole genome shotgun (WGS) entry which is preliminary data.</text>
</comment>
<keyword evidence="3" id="KW-1185">Reference proteome</keyword>
<feature type="signal peptide" evidence="1">
    <location>
        <begin position="1"/>
        <end position="19"/>
    </location>
</feature>
<dbReference type="RefSeq" id="WP_307229214.1">
    <property type="nucleotide sequence ID" value="NZ_JAUSVF010000001.1"/>
</dbReference>